<organism evidence="9 10">
    <name type="scientific">Dyadobacter endophyticus</name>
    <dbReference type="NCBI Taxonomy" id="1749036"/>
    <lineage>
        <taxon>Bacteria</taxon>
        <taxon>Pseudomonadati</taxon>
        <taxon>Bacteroidota</taxon>
        <taxon>Cytophagia</taxon>
        <taxon>Cytophagales</taxon>
        <taxon>Spirosomataceae</taxon>
        <taxon>Dyadobacter</taxon>
    </lineage>
</organism>
<dbReference type="EMBL" id="BMIA01000001">
    <property type="protein sequence ID" value="GGH24780.1"/>
    <property type="molecule type" value="Genomic_DNA"/>
</dbReference>
<name>A0ABQ1YHL7_9BACT</name>
<keyword evidence="2 6" id="KW-0812">Transmembrane</keyword>
<evidence type="ECO:0000256" key="4">
    <source>
        <dbReference type="ARBA" id="ARBA00023136"/>
    </source>
</evidence>
<accession>A0ABQ1YHL7</accession>
<keyword evidence="3 6" id="KW-1133">Transmembrane helix</keyword>
<feature type="transmembrane region" description="Helical" evidence="6">
    <location>
        <begin position="15"/>
        <end position="36"/>
    </location>
</feature>
<comment type="subcellular location">
    <subcellularLocation>
        <location evidence="1">Membrane</location>
        <topology evidence="1">Single-pass membrane protein</topology>
    </subcellularLocation>
</comment>
<keyword evidence="4 6" id="KW-0472">Membrane</keyword>
<keyword evidence="10" id="KW-1185">Reference proteome</keyword>
<dbReference type="PANTHER" id="PTHR30386:SF26">
    <property type="entry name" value="TRANSPORT PROTEIN COMB"/>
    <property type="match status" value="1"/>
</dbReference>
<feature type="domain" description="Multidrug resistance protein MdtA-like barrel-sandwich hybrid" evidence="8">
    <location>
        <begin position="56"/>
        <end position="249"/>
    </location>
</feature>
<dbReference type="Pfam" id="PF25917">
    <property type="entry name" value="BSH_RND"/>
    <property type="match status" value="1"/>
</dbReference>
<evidence type="ECO:0000313" key="9">
    <source>
        <dbReference type="EMBL" id="GGH24780.1"/>
    </source>
</evidence>
<evidence type="ECO:0000313" key="10">
    <source>
        <dbReference type="Proteomes" id="UP000600214"/>
    </source>
</evidence>
<dbReference type="RefSeq" id="WP_188928973.1">
    <property type="nucleotide sequence ID" value="NZ_BMIA01000001.1"/>
</dbReference>
<comment type="caution">
    <text evidence="9">The sequence shown here is derived from an EMBL/GenBank/DDBJ whole genome shotgun (WGS) entry which is preliminary data.</text>
</comment>
<dbReference type="SUPFAM" id="SSF111369">
    <property type="entry name" value="HlyD-like secretion proteins"/>
    <property type="match status" value="3"/>
</dbReference>
<evidence type="ECO:0000256" key="5">
    <source>
        <dbReference type="SAM" id="Coils"/>
    </source>
</evidence>
<evidence type="ECO:0000259" key="8">
    <source>
        <dbReference type="Pfam" id="PF25917"/>
    </source>
</evidence>
<dbReference type="InterPro" id="IPR058625">
    <property type="entry name" value="MdtA-like_BSH"/>
</dbReference>
<evidence type="ECO:0000256" key="1">
    <source>
        <dbReference type="ARBA" id="ARBA00004167"/>
    </source>
</evidence>
<dbReference type="Proteomes" id="UP000600214">
    <property type="component" value="Unassembled WGS sequence"/>
</dbReference>
<reference evidence="10" key="1">
    <citation type="journal article" date="2019" name="Int. J. Syst. Evol. Microbiol.">
        <title>The Global Catalogue of Microorganisms (GCM) 10K type strain sequencing project: providing services to taxonomists for standard genome sequencing and annotation.</title>
        <authorList>
            <consortium name="The Broad Institute Genomics Platform"/>
            <consortium name="The Broad Institute Genome Sequencing Center for Infectious Disease"/>
            <person name="Wu L."/>
            <person name="Ma J."/>
        </authorList>
    </citation>
    <scope>NUCLEOTIDE SEQUENCE [LARGE SCALE GENOMIC DNA]</scope>
    <source>
        <strain evidence="10">CGMCC 1.15288</strain>
    </source>
</reference>
<evidence type="ECO:0000259" key="7">
    <source>
        <dbReference type="Pfam" id="PF25876"/>
    </source>
</evidence>
<sequence length="352" mass="38819">MSTHHHRTDHQPNKWLGWLTGLAAIAVVAIGLRYFYSFNQATYSDDAQVQQLLSPVNARVGGYITKINFVEFQQVKRGDTLVVIDNTDYLVQQQLAEANLLDALAGKYVTRSSVTTAENTVTIATSNLQETKARLWNAEKNLRRYETLLAQESVTQQQYDQVKSDYDALLAKLSAMQNAENGNRLAVKETGAKIHVNDAAIKRAQAQLKAAKLNVLYTIILAPCDGYIGRKNITEGQLVQAGQQLAAVVNNDEKWLTVNINEKQLQSLAVGKKARVQIDAIDGYDFTATITSIAGATGSVFSLVPTDNATGNFVKIQQRVPVRLDFMDAKDQAQLAKLKAGMNAVVYFDQKP</sequence>
<feature type="domain" description="Multidrug resistance protein MdtA-like alpha-helical hairpin" evidence="7">
    <location>
        <begin position="124"/>
        <end position="217"/>
    </location>
</feature>
<dbReference type="Gene3D" id="1.10.287.470">
    <property type="entry name" value="Helix hairpin bin"/>
    <property type="match status" value="1"/>
</dbReference>
<gene>
    <name evidence="9" type="ORF">GCM10007423_08500</name>
</gene>
<feature type="coiled-coil region" evidence="5">
    <location>
        <begin position="128"/>
        <end position="179"/>
    </location>
</feature>
<proteinExistence type="predicted"/>
<evidence type="ECO:0000256" key="3">
    <source>
        <dbReference type="ARBA" id="ARBA00022989"/>
    </source>
</evidence>
<dbReference type="PANTHER" id="PTHR30386">
    <property type="entry name" value="MEMBRANE FUSION SUBUNIT OF EMRAB-TOLC MULTIDRUG EFFLUX PUMP"/>
    <property type="match status" value="1"/>
</dbReference>
<dbReference type="Pfam" id="PF25876">
    <property type="entry name" value="HH_MFP_RND"/>
    <property type="match status" value="1"/>
</dbReference>
<protein>
    <submittedName>
        <fullName evidence="9">Multidrug resistance protein</fullName>
    </submittedName>
</protein>
<dbReference type="Gene3D" id="2.40.50.100">
    <property type="match status" value="1"/>
</dbReference>
<dbReference type="InterPro" id="IPR058624">
    <property type="entry name" value="MdtA-like_HH"/>
</dbReference>
<keyword evidence="5" id="KW-0175">Coiled coil</keyword>
<evidence type="ECO:0000256" key="6">
    <source>
        <dbReference type="SAM" id="Phobius"/>
    </source>
</evidence>
<evidence type="ECO:0000256" key="2">
    <source>
        <dbReference type="ARBA" id="ARBA00022692"/>
    </source>
</evidence>
<dbReference type="Gene3D" id="2.40.30.170">
    <property type="match status" value="1"/>
</dbReference>
<dbReference type="InterPro" id="IPR050739">
    <property type="entry name" value="MFP"/>
</dbReference>